<gene>
    <name evidence="1" type="ORF">NQ318_004059</name>
</gene>
<sequence length="372" mass="42931">MLENRAKLENILLTKLAQCYILDDYSENIPFVEYHVASTKIEEINVHTLFNFKIELYANESFEISIRIKNIEVMDWKTNFYIYRDNSEDHVNIRKDNLEVVEGFIMSKENASSVVGYIKDAFFYGTVDFENTVYYVEELKKYPKIYRRHRDSKLNAIIYKENSMSFASNSSHNETIVNSSGQHAINFIKADNEKELFKSIIGNGKVCTLFILVDNPYLRRVHNNDIRSATLHILNSVEKANSLFRSTDFDEDGVPDNIGFIIKYFIVLQSENSDMNLLPYFRKEPIEGTHYINAFSQYRLLNEVCLGVAFTGFTFKNNVLGISYTAEPANKQFFRYTAGGICERPFKFESGKNLNTLAISAVLKSVCCLVNI</sequence>
<evidence type="ECO:0000313" key="2">
    <source>
        <dbReference type="Proteomes" id="UP001162162"/>
    </source>
</evidence>
<dbReference type="GO" id="GO:0007219">
    <property type="term" value="P:Notch signaling pathway"/>
    <property type="evidence" value="ECO:0007669"/>
    <property type="project" value="TreeGrafter"/>
</dbReference>
<comment type="caution">
    <text evidence="1">The sequence shown here is derived from an EMBL/GenBank/DDBJ whole genome shotgun (WGS) entry which is preliminary data.</text>
</comment>
<proteinExistence type="predicted"/>
<protein>
    <submittedName>
        <fullName evidence="1">Uncharacterized protein</fullName>
    </submittedName>
</protein>
<reference evidence="1" key="1">
    <citation type="journal article" date="2023" name="Insect Mol. Biol.">
        <title>Genome sequencing provides insights into the evolution of gene families encoding plant cell wall-degrading enzymes in longhorned beetles.</title>
        <authorList>
            <person name="Shin N.R."/>
            <person name="Okamura Y."/>
            <person name="Kirsch R."/>
            <person name="Pauchet Y."/>
        </authorList>
    </citation>
    <scope>NUCLEOTIDE SEQUENCE</scope>
    <source>
        <strain evidence="1">AMC_N1</strain>
    </source>
</reference>
<dbReference type="PANTHER" id="PTHR45702">
    <property type="entry name" value="ADAM10/ADAM17 METALLOPEPTIDASE FAMILY MEMBER"/>
    <property type="match status" value="1"/>
</dbReference>
<dbReference type="GO" id="GO:0005886">
    <property type="term" value="C:plasma membrane"/>
    <property type="evidence" value="ECO:0007669"/>
    <property type="project" value="TreeGrafter"/>
</dbReference>
<dbReference type="Gene3D" id="3.40.390.10">
    <property type="entry name" value="Collagenase (Catalytic Domain)"/>
    <property type="match status" value="1"/>
</dbReference>
<dbReference type="GO" id="GO:0006509">
    <property type="term" value="P:membrane protein ectodomain proteolysis"/>
    <property type="evidence" value="ECO:0007669"/>
    <property type="project" value="TreeGrafter"/>
</dbReference>
<name>A0AAV8Z7Z4_9CUCU</name>
<dbReference type="SUPFAM" id="SSF55486">
    <property type="entry name" value="Metalloproteases ('zincins'), catalytic domain"/>
    <property type="match status" value="1"/>
</dbReference>
<accession>A0AAV8Z7Z4</accession>
<dbReference type="InterPro" id="IPR051489">
    <property type="entry name" value="ADAM_Metalloproteinase"/>
</dbReference>
<evidence type="ECO:0000313" key="1">
    <source>
        <dbReference type="EMBL" id="KAJ8960325.1"/>
    </source>
</evidence>
<dbReference type="EMBL" id="JAPWTK010000009">
    <property type="protein sequence ID" value="KAJ8960325.1"/>
    <property type="molecule type" value="Genomic_DNA"/>
</dbReference>
<dbReference type="Pfam" id="PF13688">
    <property type="entry name" value="Reprolysin_5"/>
    <property type="match status" value="1"/>
</dbReference>
<dbReference type="Proteomes" id="UP001162162">
    <property type="component" value="Unassembled WGS sequence"/>
</dbReference>
<dbReference type="PANTHER" id="PTHR45702:SF2">
    <property type="entry name" value="KUZBANIAN, ISOFORM A"/>
    <property type="match status" value="1"/>
</dbReference>
<dbReference type="InterPro" id="IPR024079">
    <property type="entry name" value="MetalloPept_cat_dom_sf"/>
</dbReference>
<dbReference type="GO" id="GO:0004222">
    <property type="term" value="F:metalloendopeptidase activity"/>
    <property type="evidence" value="ECO:0007669"/>
    <property type="project" value="TreeGrafter"/>
</dbReference>
<dbReference type="AlphaFoldDB" id="A0AAV8Z7Z4"/>
<keyword evidence="2" id="KW-1185">Reference proteome</keyword>
<organism evidence="1 2">
    <name type="scientific">Aromia moschata</name>
    <dbReference type="NCBI Taxonomy" id="1265417"/>
    <lineage>
        <taxon>Eukaryota</taxon>
        <taxon>Metazoa</taxon>
        <taxon>Ecdysozoa</taxon>
        <taxon>Arthropoda</taxon>
        <taxon>Hexapoda</taxon>
        <taxon>Insecta</taxon>
        <taxon>Pterygota</taxon>
        <taxon>Neoptera</taxon>
        <taxon>Endopterygota</taxon>
        <taxon>Coleoptera</taxon>
        <taxon>Polyphaga</taxon>
        <taxon>Cucujiformia</taxon>
        <taxon>Chrysomeloidea</taxon>
        <taxon>Cerambycidae</taxon>
        <taxon>Cerambycinae</taxon>
        <taxon>Callichromatini</taxon>
        <taxon>Aromia</taxon>
    </lineage>
</organism>